<dbReference type="AlphaFoldDB" id="A0AA85JAG6"/>
<feature type="compositionally biased region" description="Low complexity" evidence="1">
    <location>
        <begin position="12"/>
        <end position="23"/>
    </location>
</feature>
<evidence type="ECO:0000256" key="1">
    <source>
        <dbReference type="SAM" id="MobiDB-lite"/>
    </source>
</evidence>
<proteinExistence type="predicted"/>
<protein>
    <submittedName>
        <fullName evidence="3">Uncharacterized protein</fullName>
    </submittedName>
</protein>
<accession>A0AA85JAG6</accession>
<dbReference type="Proteomes" id="UP000050795">
    <property type="component" value="Unassembled WGS sequence"/>
</dbReference>
<reference evidence="3" key="2">
    <citation type="submission" date="2023-11" db="UniProtKB">
        <authorList>
            <consortium name="WormBaseParasite"/>
        </authorList>
    </citation>
    <scope>IDENTIFICATION</scope>
</reference>
<organism evidence="2 3">
    <name type="scientific">Trichobilharzia regenti</name>
    <name type="common">Nasal bird schistosome</name>
    <dbReference type="NCBI Taxonomy" id="157069"/>
    <lineage>
        <taxon>Eukaryota</taxon>
        <taxon>Metazoa</taxon>
        <taxon>Spiralia</taxon>
        <taxon>Lophotrochozoa</taxon>
        <taxon>Platyhelminthes</taxon>
        <taxon>Trematoda</taxon>
        <taxon>Digenea</taxon>
        <taxon>Strigeidida</taxon>
        <taxon>Schistosomatoidea</taxon>
        <taxon>Schistosomatidae</taxon>
        <taxon>Trichobilharzia</taxon>
    </lineage>
</organism>
<feature type="region of interest" description="Disordered" evidence="1">
    <location>
        <begin position="1"/>
        <end position="23"/>
    </location>
</feature>
<sequence length="69" mass="8087">DFSVNDNHNHNHNNNNINNDNNNNLKMNWNPFFDNMNQTNNHALLLHHTNITDEKFSRRLIGRNCSVSG</sequence>
<dbReference type="WBParaSite" id="TREG1_140020.1">
    <property type="protein sequence ID" value="TREG1_140020.1"/>
    <property type="gene ID" value="TREG1_140020"/>
</dbReference>
<evidence type="ECO:0000313" key="2">
    <source>
        <dbReference type="Proteomes" id="UP000050795"/>
    </source>
</evidence>
<evidence type="ECO:0000313" key="3">
    <source>
        <dbReference type="WBParaSite" id="TREG1_140020.1"/>
    </source>
</evidence>
<reference evidence="2" key="1">
    <citation type="submission" date="2022-06" db="EMBL/GenBank/DDBJ databases">
        <authorList>
            <person name="Berger JAMES D."/>
            <person name="Berger JAMES D."/>
        </authorList>
    </citation>
    <scope>NUCLEOTIDE SEQUENCE [LARGE SCALE GENOMIC DNA]</scope>
</reference>
<keyword evidence="2" id="KW-1185">Reference proteome</keyword>
<name>A0AA85JAG6_TRIRE</name>